<feature type="compositionally biased region" description="Acidic residues" evidence="9">
    <location>
        <begin position="356"/>
        <end position="381"/>
    </location>
</feature>
<dbReference type="RefSeq" id="XP_031424346.1">
    <property type="nucleotide sequence ID" value="XM_031568486.1"/>
</dbReference>
<feature type="domain" description="RRM" evidence="10">
    <location>
        <begin position="4"/>
        <end position="85"/>
    </location>
</feature>
<evidence type="ECO:0000256" key="4">
    <source>
        <dbReference type="ARBA" id="ARBA00023242"/>
    </source>
</evidence>
<dbReference type="Proteomes" id="UP000515152">
    <property type="component" value="Chromosome 5"/>
</dbReference>
<feature type="compositionally biased region" description="Acidic residues" evidence="9">
    <location>
        <begin position="982"/>
        <end position="992"/>
    </location>
</feature>
<dbReference type="InterPro" id="IPR035979">
    <property type="entry name" value="RBD_domain_sf"/>
</dbReference>
<comment type="subunit">
    <text evidence="6">Interacts with the GTP form of RRAGA, RRAGC and RRAGD. Interacts with NIP7. Interacts with DDX18; the interaction is RNA-dependent. Interacts with DDX47; the interaction is RNA-dependent.</text>
</comment>
<accession>A0A6P3VLE6</accession>
<dbReference type="RefSeq" id="XP_012675404.2">
    <property type="nucleotide sequence ID" value="XM_012819950.3"/>
</dbReference>
<dbReference type="Pfam" id="PF00076">
    <property type="entry name" value="RRM_1"/>
    <property type="match status" value="1"/>
</dbReference>
<feature type="region of interest" description="Disordered" evidence="9">
    <location>
        <begin position="281"/>
        <end position="383"/>
    </location>
</feature>
<dbReference type="PANTHER" id="PTHR48029:SF1">
    <property type="entry name" value="NUCLEOLAR PROTEIN 8"/>
    <property type="match status" value="1"/>
</dbReference>
<feature type="region of interest" description="Disordered" evidence="9">
    <location>
        <begin position="196"/>
        <end position="222"/>
    </location>
</feature>
<evidence type="ECO:0000256" key="8">
    <source>
        <dbReference type="PROSITE-ProRule" id="PRU00176"/>
    </source>
</evidence>
<organism evidence="11 12">
    <name type="scientific">Clupea harengus</name>
    <name type="common">Atlantic herring</name>
    <dbReference type="NCBI Taxonomy" id="7950"/>
    <lineage>
        <taxon>Eukaryota</taxon>
        <taxon>Metazoa</taxon>
        <taxon>Chordata</taxon>
        <taxon>Craniata</taxon>
        <taxon>Vertebrata</taxon>
        <taxon>Euteleostomi</taxon>
        <taxon>Actinopterygii</taxon>
        <taxon>Neopterygii</taxon>
        <taxon>Teleostei</taxon>
        <taxon>Clupei</taxon>
        <taxon>Clupeiformes</taxon>
        <taxon>Clupeoidei</taxon>
        <taxon>Clupeidae</taxon>
        <taxon>Clupea</taxon>
    </lineage>
</organism>
<proteinExistence type="predicted"/>
<dbReference type="KEGG" id="char:105893526"/>
<dbReference type="InterPro" id="IPR000504">
    <property type="entry name" value="RRM_dom"/>
</dbReference>
<feature type="region of interest" description="Disordered" evidence="9">
    <location>
        <begin position="965"/>
        <end position="997"/>
    </location>
</feature>
<dbReference type="Gene3D" id="3.30.70.330">
    <property type="match status" value="1"/>
</dbReference>
<dbReference type="GeneID" id="105893526"/>
<keyword evidence="4" id="KW-0539">Nucleus</keyword>
<evidence type="ECO:0000256" key="7">
    <source>
        <dbReference type="ARBA" id="ARBA00068539"/>
    </source>
</evidence>
<evidence type="ECO:0000256" key="2">
    <source>
        <dbReference type="ARBA" id="ARBA00022553"/>
    </source>
</evidence>
<dbReference type="SMART" id="SM00360">
    <property type="entry name" value="RRM"/>
    <property type="match status" value="1"/>
</dbReference>
<comment type="subcellular location">
    <subcellularLocation>
        <location evidence="1">Nucleus</location>
        <location evidence="1">Nucleolus</location>
    </subcellularLocation>
</comment>
<feature type="region of interest" description="Disordered" evidence="9">
    <location>
        <begin position="404"/>
        <end position="651"/>
    </location>
</feature>
<dbReference type="PANTHER" id="PTHR48029">
    <property type="entry name" value="NUCLEOLAR PROTEIN 8"/>
    <property type="match status" value="1"/>
</dbReference>
<dbReference type="GO" id="GO:0005730">
    <property type="term" value="C:nucleolus"/>
    <property type="evidence" value="ECO:0007669"/>
    <property type="project" value="UniProtKB-SubCell"/>
</dbReference>
<feature type="region of interest" description="Disordered" evidence="9">
    <location>
        <begin position="663"/>
        <end position="741"/>
    </location>
</feature>
<evidence type="ECO:0000313" key="12">
    <source>
        <dbReference type="RefSeq" id="XP_012675404.2"/>
    </source>
</evidence>
<dbReference type="FunFam" id="3.30.70.330:FF:000346">
    <property type="entry name" value="Nucleolar protein 8"/>
    <property type="match status" value="1"/>
</dbReference>
<dbReference type="SUPFAM" id="SSF54928">
    <property type="entry name" value="RNA-binding domain, RBD"/>
    <property type="match status" value="1"/>
</dbReference>
<evidence type="ECO:0000256" key="1">
    <source>
        <dbReference type="ARBA" id="ARBA00004604"/>
    </source>
</evidence>
<name>A0A6P3VLE6_CLUHA</name>
<dbReference type="PROSITE" id="PS50102">
    <property type="entry name" value="RRM"/>
    <property type="match status" value="1"/>
</dbReference>
<dbReference type="InterPro" id="IPR012677">
    <property type="entry name" value="Nucleotide-bd_a/b_plait_sf"/>
</dbReference>
<dbReference type="CTD" id="55035"/>
<evidence type="ECO:0000256" key="5">
    <source>
        <dbReference type="ARBA" id="ARBA00054821"/>
    </source>
</evidence>
<gene>
    <name evidence="12 13" type="primary">nol8</name>
</gene>
<keyword evidence="11" id="KW-1185">Reference proteome</keyword>
<feature type="region of interest" description="Disordered" evidence="9">
    <location>
        <begin position="829"/>
        <end position="859"/>
    </location>
</feature>
<dbReference type="GeneTree" id="ENSGT00390000004860"/>
<evidence type="ECO:0000313" key="11">
    <source>
        <dbReference type="Proteomes" id="UP000515152"/>
    </source>
</evidence>
<feature type="compositionally biased region" description="Acidic residues" evidence="9">
    <location>
        <begin position="717"/>
        <end position="726"/>
    </location>
</feature>
<feature type="compositionally biased region" description="Acidic residues" evidence="9">
    <location>
        <begin position="683"/>
        <end position="700"/>
    </location>
</feature>
<evidence type="ECO:0000256" key="6">
    <source>
        <dbReference type="ARBA" id="ARBA00065066"/>
    </source>
</evidence>
<dbReference type="GO" id="GO:0003723">
    <property type="term" value="F:RNA binding"/>
    <property type="evidence" value="ECO:0007669"/>
    <property type="project" value="UniProtKB-UniRule"/>
</dbReference>
<evidence type="ECO:0000259" key="10">
    <source>
        <dbReference type="PROSITE" id="PS50102"/>
    </source>
</evidence>
<dbReference type="CDD" id="cd12226">
    <property type="entry name" value="RRM_NOL8"/>
    <property type="match status" value="1"/>
</dbReference>
<feature type="compositionally biased region" description="Acidic residues" evidence="9">
    <location>
        <begin position="294"/>
        <end position="304"/>
    </location>
</feature>
<sequence length="1071" mass="120203">MTTKRLYIGGLGHSISPKDLKDRFGKFGQVSDVEVVTRKDEDGNPVKTFGYISIDISEAEFRRCVTVLNKSKWKGGTIQIETAKESFLHRLAEERQQAAENAQPKNLNHKEGLVDSLKKAGVENYHMKAAVPGTEIPGHTDWVVSKFGRVLPVLNLKCKSKIFKYDPSKHCHNIKKLDTMTDDAEVTPVSQLTWEIPGGDDDISKKRRGEFPPQKKKTKKIKQDLMSLEKRSTLDGDDETLDEARSLITKEVPKKPQRAEDYLEVVGDDFLVKSSVFQHGESINLPTPGHLDDDRDYDSADTDEILTRSKTLNAPETELKEYSKPGLLCEMQSDECENTSTETTHLTKKPTAPSEENGEESDSSEESESSEESDSSVDSDYEAMMTNCCRLEISFGDLEMLAKQSLETSGDEDENSHEAASKPVSAQKRCINPEEILASILESSEDEGKKPKRKKRKEKSVSSLPAFMGTKGLFENSDASEPEPDPCMKIQNHEEPSHSVPNSECNNPPEAINDSLTLTHASSTEQSGSGEEQEREVDAPAAHSTLESSASAENTKDETNMAMETSDEEKDAIPETLKNSPSSRSQETTETLSNGVSSNKEDKQAKYATTPEVTSSKEQDEESRAFRKAPVCDAEKQRQDNEKRLAALEQRQRETEQLKKLIQGSLAEVDTPNANKGKHLVFDSDDEGDDDDDDEADDGLEDTKPKPSGASRLFDSSEGEDDDASDEERFQLKPQFEGKAGQKLMALQSRFGADERFQMDARFMESEMEEEPNKSGETSQVIEEELVEEKNKNLEILQSVLNINKPASGAEPTKSKIFRDISALHYDPTRKDHAAFEKRTEPKTEGKAARRKKQAEAEKLPEVSKDIFYDVAVDLKEVFGSTTTTVEGKKDVFEWDKEEEEVHAEEMKEQSPRADGHTDVQSDVFSSATPEKTESSGFKFSFFGEEEEIVTDTNAMTGEYKTELLRGPKASWQGDPRFQDSSSEEEDTEETEGDNKTASVIVVEDLKPSKKMLFFFYQDDARLKEGPRMFCRPAKLGDQREEWEGKRTSLIEEYRKKHKVARKKLRESHRN</sequence>
<evidence type="ECO:0000256" key="3">
    <source>
        <dbReference type="ARBA" id="ARBA00022884"/>
    </source>
</evidence>
<protein>
    <recommendedName>
        <fullName evidence="7">Nucleolar protein 8</fullName>
    </recommendedName>
</protein>
<feature type="compositionally biased region" description="Polar residues" evidence="9">
    <location>
        <begin position="577"/>
        <end position="598"/>
    </location>
</feature>
<dbReference type="OrthoDB" id="21643at2759"/>
<keyword evidence="2" id="KW-0597">Phosphoprotein</keyword>
<comment type="function">
    <text evidence="5">Plays an essential role in the survival of diffuse-type gastric cancer cells. Acts as a nucleolar anchoring protein for DDX47. May be involved in regulation of gene expression at the post-transcriptional level or in ribosome biogenesis in cancer cells.</text>
</comment>
<feature type="compositionally biased region" description="Basic and acidic residues" evidence="9">
    <location>
        <begin position="615"/>
        <end position="625"/>
    </location>
</feature>
<feature type="compositionally biased region" description="Basic and acidic residues" evidence="9">
    <location>
        <begin position="633"/>
        <end position="651"/>
    </location>
</feature>
<dbReference type="AlphaFoldDB" id="A0A6P3VLE6"/>
<evidence type="ECO:0000313" key="13">
    <source>
        <dbReference type="RefSeq" id="XP_031424346.1"/>
    </source>
</evidence>
<feature type="region of interest" description="Disordered" evidence="9">
    <location>
        <begin position="898"/>
        <end position="935"/>
    </location>
</feature>
<feature type="compositionally biased region" description="Basic and acidic residues" evidence="9">
    <location>
        <begin position="904"/>
        <end position="920"/>
    </location>
</feature>
<evidence type="ECO:0000256" key="9">
    <source>
        <dbReference type="SAM" id="MobiDB-lite"/>
    </source>
</evidence>
<feature type="compositionally biased region" description="Polar residues" evidence="9">
    <location>
        <begin position="921"/>
        <end position="930"/>
    </location>
</feature>
<dbReference type="GO" id="GO:1902570">
    <property type="term" value="P:protein localization to nucleolus"/>
    <property type="evidence" value="ECO:0007669"/>
    <property type="project" value="TreeGrafter"/>
</dbReference>
<keyword evidence="3 8" id="KW-0694">RNA-binding</keyword>
<dbReference type="InterPro" id="IPR034138">
    <property type="entry name" value="NOP8_RRM"/>
</dbReference>
<reference evidence="12 13" key="1">
    <citation type="submission" date="2025-04" db="UniProtKB">
        <authorList>
            <consortium name="RefSeq"/>
        </authorList>
    </citation>
    <scope>IDENTIFICATION</scope>
</reference>